<dbReference type="InterPro" id="IPR002797">
    <property type="entry name" value="Polysacc_synth"/>
</dbReference>
<organism evidence="6 7">
    <name type="scientific">Faecalibacterium prausnitzii</name>
    <dbReference type="NCBI Taxonomy" id="853"/>
    <lineage>
        <taxon>Bacteria</taxon>
        <taxon>Bacillati</taxon>
        <taxon>Bacillota</taxon>
        <taxon>Clostridia</taxon>
        <taxon>Eubacteriales</taxon>
        <taxon>Oscillospiraceae</taxon>
        <taxon>Faecalibacterium</taxon>
    </lineage>
</organism>
<feature type="transmembrane region" description="Helical" evidence="5">
    <location>
        <begin position="407"/>
        <end position="428"/>
    </location>
</feature>
<feature type="transmembrane region" description="Helical" evidence="5">
    <location>
        <begin position="280"/>
        <end position="299"/>
    </location>
</feature>
<feature type="transmembrane region" description="Helical" evidence="5">
    <location>
        <begin position="377"/>
        <end position="395"/>
    </location>
</feature>
<evidence type="ECO:0000256" key="5">
    <source>
        <dbReference type="SAM" id="Phobius"/>
    </source>
</evidence>
<evidence type="ECO:0000256" key="1">
    <source>
        <dbReference type="ARBA" id="ARBA00004141"/>
    </source>
</evidence>
<dbReference type="AlphaFoldDB" id="A0AAX1QKS3"/>
<keyword evidence="4 5" id="KW-0472">Membrane</keyword>
<protein>
    <submittedName>
        <fullName evidence="6">Flippase</fullName>
    </submittedName>
</protein>
<dbReference type="Pfam" id="PF01943">
    <property type="entry name" value="Polysacc_synt"/>
    <property type="match status" value="1"/>
</dbReference>
<feature type="transmembrane region" description="Helical" evidence="5">
    <location>
        <begin position="7"/>
        <end position="29"/>
    </location>
</feature>
<gene>
    <name evidence="6" type="ORF">C4N27_00055</name>
</gene>
<feature type="transmembrane region" description="Helical" evidence="5">
    <location>
        <begin position="208"/>
        <end position="224"/>
    </location>
</feature>
<feature type="transmembrane region" description="Helical" evidence="5">
    <location>
        <begin position="114"/>
        <end position="134"/>
    </location>
</feature>
<feature type="transmembrane region" description="Helical" evidence="5">
    <location>
        <begin position="319"/>
        <end position="339"/>
    </location>
</feature>
<feature type="transmembrane region" description="Helical" evidence="5">
    <location>
        <begin position="351"/>
        <end position="371"/>
    </location>
</feature>
<feature type="transmembrane region" description="Helical" evidence="5">
    <location>
        <begin position="248"/>
        <end position="268"/>
    </location>
</feature>
<feature type="transmembrane region" description="Helical" evidence="5">
    <location>
        <begin position="165"/>
        <end position="187"/>
    </location>
</feature>
<feature type="transmembrane region" description="Helical" evidence="5">
    <location>
        <begin position="80"/>
        <end position="102"/>
    </location>
</feature>
<keyword evidence="3 5" id="KW-1133">Transmembrane helix</keyword>
<dbReference type="InterPro" id="IPR052556">
    <property type="entry name" value="PolySynth_Transporter"/>
</dbReference>
<dbReference type="GO" id="GO:0016020">
    <property type="term" value="C:membrane"/>
    <property type="evidence" value="ECO:0007669"/>
    <property type="project" value="UniProtKB-SubCell"/>
</dbReference>
<dbReference type="PANTHER" id="PTHR43424">
    <property type="entry name" value="LOCUS PUTATIVE PROTEIN 1-RELATED"/>
    <property type="match status" value="1"/>
</dbReference>
<feature type="transmembrane region" description="Helical" evidence="5">
    <location>
        <begin position="434"/>
        <end position="457"/>
    </location>
</feature>
<evidence type="ECO:0000256" key="2">
    <source>
        <dbReference type="ARBA" id="ARBA00022692"/>
    </source>
</evidence>
<dbReference type="Proteomes" id="UP000250997">
    <property type="component" value="Unassembled WGS sequence"/>
</dbReference>
<evidence type="ECO:0000256" key="3">
    <source>
        <dbReference type="ARBA" id="ARBA00022989"/>
    </source>
</evidence>
<feature type="transmembrane region" description="Helical" evidence="5">
    <location>
        <begin position="41"/>
        <end position="59"/>
    </location>
</feature>
<sequence length="475" mass="53558">MNSIKSNFIYSCIYQLVNICVPLVTTPYISRVLGADGVGVYSYNYSVAQLFSIFILLGLNNYGNREVASVRDDREKLSKTFWSIYCLQLFLGIVVSSSYLLYCFKLAEDMIPALLLGMYVISSCFDVNWLYFGIEKFKFISIRNVLIKLVNALALFAFVKSSRDTLNYCLIIGIGFIVTQFSLWPYILKNIKPVKIEMQDIVRHMKPNCILFITVIAVNIYKYMDKVMLGAMESYKEVGFYELSEKVISIPTSLITALGTVMLPRASYLAAKGDDKNNALIGRSVIFAMLFSSSISFGLMAISKDFIPLFYGDGYDRCVALFIVLLPSSIFLAFANVIRTQYLLPHNMDKCYVFSATIGAFVNVVVNTLLIPRYGSVGAGIGTTLAEFSVCFYQTYSVRKNINVKKLIENAIPYVISGMVMFGIVFSMKLKINVYAAITIEIFVGVVTYFFALLLLLKVAKRNPKEMVSMFFEKR</sequence>
<evidence type="ECO:0000313" key="6">
    <source>
        <dbReference type="EMBL" id="RAW52581.1"/>
    </source>
</evidence>
<accession>A0AAX1QKS3</accession>
<dbReference type="CDD" id="cd13128">
    <property type="entry name" value="MATE_Wzx_like"/>
    <property type="match status" value="1"/>
</dbReference>
<feature type="transmembrane region" description="Helical" evidence="5">
    <location>
        <begin position="141"/>
        <end position="159"/>
    </location>
</feature>
<proteinExistence type="predicted"/>
<comment type="caution">
    <text evidence="6">The sequence shown here is derived from an EMBL/GenBank/DDBJ whole genome shotgun (WGS) entry which is preliminary data.</text>
</comment>
<reference evidence="6 7" key="1">
    <citation type="submission" date="2018-02" db="EMBL/GenBank/DDBJ databases">
        <title>Complete genome sequencing of Faecalibacterium prausnitzii strains isolated from the human gut.</title>
        <authorList>
            <person name="Fitzgerald B.C."/>
            <person name="Shkoporov A.N."/>
            <person name="Ross P.R."/>
            <person name="Hill C."/>
        </authorList>
    </citation>
    <scope>NUCLEOTIDE SEQUENCE [LARGE SCALE GENOMIC DNA]</scope>
    <source>
        <strain evidence="6 7">APC942/18-1</strain>
    </source>
</reference>
<name>A0AAX1QKS3_9FIRM</name>
<dbReference type="PANTHER" id="PTHR43424:SF1">
    <property type="entry name" value="LOCUS PUTATIVE PROTEIN 1-RELATED"/>
    <property type="match status" value="1"/>
</dbReference>
<dbReference type="RefSeq" id="WP_158396764.1">
    <property type="nucleotide sequence ID" value="NZ_CP026548.1"/>
</dbReference>
<comment type="subcellular location">
    <subcellularLocation>
        <location evidence="1">Membrane</location>
        <topology evidence="1">Multi-pass membrane protein</topology>
    </subcellularLocation>
</comment>
<dbReference type="EMBL" id="PRLA01000001">
    <property type="protein sequence ID" value="RAW52581.1"/>
    <property type="molecule type" value="Genomic_DNA"/>
</dbReference>
<keyword evidence="2 5" id="KW-0812">Transmembrane</keyword>
<evidence type="ECO:0000313" key="7">
    <source>
        <dbReference type="Proteomes" id="UP000250997"/>
    </source>
</evidence>
<evidence type="ECO:0000256" key="4">
    <source>
        <dbReference type="ARBA" id="ARBA00023136"/>
    </source>
</evidence>